<name>A0A2P5F188_TREOI</name>
<feature type="transmembrane region" description="Helical" evidence="2">
    <location>
        <begin position="165"/>
        <end position="183"/>
    </location>
</feature>
<keyword evidence="2" id="KW-0812">Transmembrane</keyword>
<feature type="region of interest" description="Disordered" evidence="1">
    <location>
        <begin position="30"/>
        <end position="59"/>
    </location>
</feature>
<keyword evidence="4" id="KW-1185">Reference proteome</keyword>
<accession>A0A2P5F188</accession>
<sequence length="243" mass="28275">MSTNKLTKQAKFPKTLPSILQPLALRSSNFSCKSNSTQTSQTETQHPHQEREREREREREAKLRFEGRWVLNMIGRRNDVEIVSARARRITTKEDLGAILLKSVVKRVEDLRGHEFAGHEDVGSFKRLRPQHRHLPLFYYYLLVLLSLTRRSRLRLKFWKTTLKILGLFIQASIWGFLISHSLQVEAEEYFGGEGLAAKEKTREMARPSNQGVLWIFLSLFFFFFFGGCRCPLVDMQIAIFAG</sequence>
<feature type="transmembrane region" description="Helical" evidence="2">
    <location>
        <begin position="213"/>
        <end position="233"/>
    </location>
</feature>
<evidence type="ECO:0000256" key="2">
    <source>
        <dbReference type="SAM" id="Phobius"/>
    </source>
</evidence>
<dbReference type="AlphaFoldDB" id="A0A2P5F188"/>
<gene>
    <name evidence="3" type="ORF">TorRG33x02_125950</name>
</gene>
<evidence type="ECO:0000313" key="4">
    <source>
        <dbReference type="Proteomes" id="UP000237000"/>
    </source>
</evidence>
<comment type="caution">
    <text evidence="3">The sequence shown here is derived from an EMBL/GenBank/DDBJ whole genome shotgun (WGS) entry which is preliminary data.</text>
</comment>
<evidence type="ECO:0000313" key="3">
    <source>
        <dbReference type="EMBL" id="PON91556.1"/>
    </source>
</evidence>
<dbReference type="InParanoid" id="A0A2P5F188"/>
<evidence type="ECO:0000256" key="1">
    <source>
        <dbReference type="SAM" id="MobiDB-lite"/>
    </source>
</evidence>
<dbReference type="EMBL" id="JXTC01000073">
    <property type="protein sequence ID" value="PON91556.1"/>
    <property type="molecule type" value="Genomic_DNA"/>
</dbReference>
<dbReference type="Proteomes" id="UP000237000">
    <property type="component" value="Unassembled WGS sequence"/>
</dbReference>
<feature type="compositionally biased region" description="Basic and acidic residues" evidence="1">
    <location>
        <begin position="45"/>
        <end position="59"/>
    </location>
</feature>
<protein>
    <submittedName>
        <fullName evidence="3">Uncharacterized protein</fullName>
    </submittedName>
</protein>
<proteinExistence type="predicted"/>
<reference evidence="4" key="1">
    <citation type="submission" date="2016-06" db="EMBL/GenBank/DDBJ databases">
        <title>Parallel loss of symbiosis genes in relatives of nitrogen-fixing non-legume Parasponia.</title>
        <authorList>
            <person name="Van Velzen R."/>
            <person name="Holmer R."/>
            <person name="Bu F."/>
            <person name="Rutten L."/>
            <person name="Van Zeijl A."/>
            <person name="Liu W."/>
            <person name="Santuari L."/>
            <person name="Cao Q."/>
            <person name="Sharma T."/>
            <person name="Shen D."/>
            <person name="Roswanjaya Y."/>
            <person name="Wardhani T."/>
            <person name="Kalhor M.S."/>
            <person name="Jansen J."/>
            <person name="Van den Hoogen J."/>
            <person name="Gungor B."/>
            <person name="Hartog M."/>
            <person name="Hontelez J."/>
            <person name="Verver J."/>
            <person name="Yang W.-C."/>
            <person name="Schijlen E."/>
            <person name="Repin R."/>
            <person name="Schilthuizen M."/>
            <person name="Schranz E."/>
            <person name="Heidstra R."/>
            <person name="Miyata K."/>
            <person name="Fedorova E."/>
            <person name="Kohlen W."/>
            <person name="Bisseling T."/>
            <person name="Smit S."/>
            <person name="Geurts R."/>
        </authorList>
    </citation>
    <scope>NUCLEOTIDE SEQUENCE [LARGE SCALE GENOMIC DNA]</scope>
    <source>
        <strain evidence="4">cv. RG33-2</strain>
    </source>
</reference>
<keyword evidence="2" id="KW-0472">Membrane</keyword>
<organism evidence="3 4">
    <name type="scientific">Trema orientale</name>
    <name type="common">Charcoal tree</name>
    <name type="synonym">Celtis orientalis</name>
    <dbReference type="NCBI Taxonomy" id="63057"/>
    <lineage>
        <taxon>Eukaryota</taxon>
        <taxon>Viridiplantae</taxon>
        <taxon>Streptophyta</taxon>
        <taxon>Embryophyta</taxon>
        <taxon>Tracheophyta</taxon>
        <taxon>Spermatophyta</taxon>
        <taxon>Magnoliopsida</taxon>
        <taxon>eudicotyledons</taxon>
        <taxon>Gunneridae</taxon>
        <taxon>Pentapetalae</taxon>
        <taxon>rosids</taxon>
        <taxon>fabids</taxon>
        <taxon>Rosales</taxon>
        <taxon>Cannabaceae</taxon>
        <taxon>Trema</taxon>
    </lineage>
</organism>
<keyword evidence="2" id="KW-1133">Transmembrane helix</keyword>